<dbReference type="AlphaFoldDB" id="A0A397UVK4"/>
<dbReference type="SUPFAM" id="SSF56112">
    <property type="entry name" value="Protein kinase-like (PK-like)"/>
    <property type="match status" value="1"/>
</dbReference>
<dbReference type="GO" id="GO:0004672">
    <property type="term" value="F:protein kinase activity"/>
    <property type="evidence" value="ECO:0007669"/>
    <property type="project" value="InterPro"/>
</dbReference>
<dbReference type="OrthoDB" id="2411566at2759"/>
<name>A0A397UVK4_9GLOM</name>
<organism evidence="3 4">
    <name type="scientific">Gigaspora rosea</name>
    <dbReference type="NCBI Taxonomy" id="44941"/>
    <lineage>
        <taxon>Eukaryota</taxon>
        <taxon>Fungi</taxon>
        <taxon>Fungi incertae sedis</taxon>
        <taxon>Mucoromycota</taxon>
        <taxon>Glomeromycotina</taxon>
        <taxon>Glomeromycetes</taxon>
        <taxon>Diversisporales</taxon>
        <taxon>Gigasporaceae</taxon>
        <taxon>Gigaspora</taxon>
    </lineage>
</organism>
<dbReference type="Gene3D" id="3.30.200.20">
    <property type="entry name" value="Phosphorylase Kinase, domain 1"/>
    <property type="match status" value="1"/>
</dbReference>
<feature type="domain" description="Protein kinase" evidence="2">
    <location>
        <begin position="13"/>
        <end position="67"/>
    </location>
</feature>
<dbReference type="EMBL" id="QKWP01001157">
    <property type="protein sequence ID" value="RIB11236.1"/>
    <property type="molecule type" value="Genomic_DNA"/>
</dbReference>
<dbReference type="Proteomes" id="UP000266673">
    <property type="component" value="Unassembled WGS sequence"/>
</dbReference>
<comment type="caution">
    <text evidence="3">The sequence shown here is derived from an EMBL/GenBank/DDBJ whole genome shotgun (WGS) entry which is preliminary data.</text>
</comment>
<sequence length="67" mass="7715">EQNFITLFEYDSFQDWKKVGSGGFGNVHCAYSKDIEKTVALKSLHYDPANDTENGFIREIQKLKQTI</sequence>
<dbReference type="InterPro" id="IPR011009">
    <property type="entry name" value="Kinase-like_dom_sf"/>
</dbReference>
<dbReference type="PROSITE" id="PS00107">
    <property type="entry name" value="PROTEIN_KINASE_ATP"/>
    <property type="match status" value="1"/>
</dbReference>
<feature type="non-terminal residue" evidence="3">
    <location>
        <position position="1"/>
    </location>
</feature>
<dbReference type="InterPro" id="IPR017441">
    <property type="entry name" value="Protein_kinase_ATP_BS"/>
</dbReference>
<gene>
    <name evidence="3" type="ORF">C2G38_2145682</name>
</gene>
<keyword evidence="1" id="KW-0067">ATP-binding</keyword>
<evidence type="ECO:0000313" key="3">
    <source>
        <dbReference type="EMBL" id="RIB11236.1"/>
    </source>
</evidence>
<evidence type="ECO:0000313" key="4">
    <source>
        <dbReference type="Proteomes" id="UP000266673"/>
    </source>
</evidence>
<protein>
    <recommendedName>
        <fullName evidence="2">Protein kinase domain-containing protein</fullName>
    </recommendedName>
</protein>
<evidence type="ECO:0000256" key="1">
    <source>
        <dbReference type="PROSITE-ProRule" id="PRU10141"/>
    </source>
</evidence>
<proteinExistence type="predicted"/>
<accession>A0A397UVK4</accession>
<dbReference type="GO" id="GO:0005524">
    <property type="term" value="F:ATP binding"/>
    <property type="evidence" value="ECO:0007669"/>
    <property type="project" value="UniProtKB-UniRule"/>
</dbReference>
<dbReference type="PROSITE" id="PS50011">
    <property type="entry name" value="PROTEIN_KINASE_DOM"/>
    <property type="match status" value="1"/>
</dbReference>
<reference evidence="3 4" key="1">
    <citation type="submission" date="2018-06" db="EMBL/GenBank/DDBJ databases">
        <title>Comparative genomics reveals the genomic features of Rhizophagus irregularis, R. cerebriforme, R. diaphanum and Gigaspora rosea, and their symbiotic lifestyle signature.</title>
        <authorList>
            <person name="Morin E."/>
            <person name="San Clemente H."/>
            <person name="Chen E.C.H."/>
            <person name="De La Providencia I."/>
            <person name="Hainaut M."/>
            <person name="Kuo A."/>
            <person name="Kohler A."/>
            <person name="Murat C."/>
            <person name="Tang N."/>
            <person name="Roy S."/>
            <person name="Loubradou J."/>
            <person name="Henrissat B."/>
            <person name="Grigoriev I.V."/>
            <person name="Corradi N."/>
            <person name="Roux C."/>
            <person name="Martin F.M."/>
        </authorList>
    </citation>
    <scope>NUCLEOTIDE SEQUENCE [LARGE SCALE GENOMIC DNA]</scope>
    <source>
        <strain evidence="3 4">DAOM 194757</strain>
    </source>
</reference>
<evidence type="ECO:0000259" key="2">
    <source>
        <dbReference type="PROSITE" id="PS50011"/>
    </source>
</evidence>
<dbReference type="InterPro" id="IPR000719">
    <property type="entry name" value="Prot_kinase_dom"/>
</dbReference>
<keyword evidence="1" id="KW-0547">Nucleotide-binding</keyword>
<feature type="binding site" evidence="1">
    <location>
        <position position="42"/>
    </location>
    <ligand>
        <name>ATP</name>
        <dbReference type="ChEBI" id="CHEBI:30616"/>
    </ligand>
</feature>
<keyword evidence="4" id="KW-1185">Reference proteome</keyword>